<organism evidence="12 13">
    <name type="scientific">Actinomyces israelii</name>
    <dbReference type="NCBI Taxonomy" id="1659"/>
    <lineage>
        <taxon>Bacteria</taxon>
        <taxon>Bacillati</taxon>
        <taxon>Actinomycetota</taxon>
        <taxon>Actinomycetes</taxon>
        <taxon>Actinomycetales</taxon>
        <taxon>Actinomycetaceae</taxon>
        <taxon>Actinomyces</taxon>
    </lineage>
</organism>
<dbReference type="EMBL" id="JAPTMY010000046">
    <property type="protein sequence ID" value="MCZ0859298.1"/>
    <property type="molecule type" value="Genomic_DNA"/>
</dbReference>
<feature type="region of interest" description="Disordered" evidence="9">
    <location>
        <begin position="389"/>
        <end position="411"/>
    </location>
</feature>
<dbReference type="CDD" id="cd16917">
    <property type="entry name" value="HATPase_UhpB-NarQ-NarX-like"/>
    <property type="match status" value="1"/>
</dbReference>
<feature type="transmembrane region" description="Helical" evidence="10">
    <location>
        <begin position="75"/>
        <end position="92"/>
    </location>
</feature>
<keyword evidence="10" id="KW-0472">Membrane</keyword>
<dbReference type="Pfam" id="PF07730">
    <property type="entry name" value="HisKA_3"/>
    <property type="match status" value="1"/>
</dbReference>
<name>A0ABT4IC47_9ACTO</name>
<evidence type="ECO:0000313" key="12">
    <source>
        <dbReference type="EMBL" id="MCZ0859298.1"/>
    </source>
</evidence>
<dbReference type="GO" id="GO:0016301">
    <property type="term" value="F:kinase activity"/>
    <property type="evidence" value="ECO:0007669"/>
    <property type="project" value="UniProtKB-KW"/>
</dbReference>
<gene>
    <name evidence="12" type="ORF">OHJ16_14755</name>
</gene>
<protein>
    <recommendedName>
        <fullName evidence="2">histidine kinase</fullName>
        <ecNumber evidence="2">2.7.13.3</ecNumber>
    </recommendedName>
</protein>
<evidence type="ECO:0000256" key="7">
    <source>
        <dbReference type="ARBA" id="ARBA00022840"/>
    </source>
</evidence>
<keyword evidence="10" id="KW-1133">Transmembrane helix</keyword>
<evidence type="ECO:0000259" key="11">
    <source>
        <dbReference type="Pfam" id="PF07730"/>
    </source>
</evidence>
<keyword evidence="10" id="KW-0812">Transmembrane</keyword>
<comment type="caution">
    <text evidence="12">The sequence shown here is derived from an EMBL/GenBank/DDBJ whole genome shotgun (WGS) entry which is preliminary data.</text>
</comment>
<evidence type="ECO:0000256" key="9">
    <source>
        <dbReference type="SAM" id="MobiDB-lite"/>
    </source>
</evidence>
<comment type="catalytic activity">
    <reaction evidence="1">
        <text>ATP + protein L-histidine = ADP + protein N-phospho-L-histidine.</text>
        <dbReference type="EC" id="2.7.13.3"/>
    </reaction>
</comment>
<dbReference type="InterPro" id="IPR050482">
    <property type="entry name" value="Sensor_HK_TwoCompSys"/>
</dbReference>
<evidence type="ECO:0000256" key="1">
    <source>
        <dbReference type="ARBA" id="ARBA00000085"/>
    </source>
</evidence>
<evidence type="ECO:0000256" key="3">
    <source>
        <dbReference type="ARBA" id="ARBA00022553"/>
    </source>
</evidence>
<dbReference type="Gene3D" id="1.20.5.1930">
    <property type="match status" value="1"/>
</dbReference>
<keyword evidence="3" id="KW-0597">Phosphoprotein</keyword>
<dbReference type="SUPFAM" id="SSF55874">
    <property type="entry name" value="ATPase domain of HSP90 chaperone/DNA topoisomerase II/histidine kinase"/>
    <property type="match status" value="1"/>
</dbReference>
<feature type="region of interest" description="Disordered" evidence="9">
    <location>
        <begin position="327"/>
        <end position="352"/>
    </location>
</feature>
<dbReference type="InterPro" id="IPR011712">
    <property type="entry name" value="Sig_transdc_His_kin_sub3_dim/P"/>
</dbReference>
<keyword evidence="5" id="KW-0547">Nucleotide-binding</keyword>
<keyword evidence="8" id="KW-0902">Two-component regulatory system</keyword>
<reference evidence="12" key="1">
    <citation type="submission" date="2022-10" db="EMBL/GenBank/DDBJ databases">
        <title>Genome sequence of Actinomyces israelii ATCC 10048.</title>
        <authorList>
            <person name="Watt R.M."/>
            <person name="Tong W.M."/>
        </authorList>
    </citation>
    <scope>NUCLEOTIDE SEQUENCE</scope>
    <source>
        <strain evidence="12">ATCC 10048</strain>
    </source>
</reference>
<dbReference type="EC" id="2.7.13.3" evidence="2"/>
<evidence type="ECO:0000256" key="8">
    <source>
        <dbReference type="ARBA" id="ARBA00023012"/>
    </source>
</evidence>
<feature type="transmembrane region" description="Helical" evidence="10">
    <location>
        <begin position="99"/>
        <end position="117"/>
    </location>
</feature>
<dbReference type="RefSeq" id="WP_268918536.1">
    <property type="nucleotide sequence ID" value="NZ_JAPTMY010000046.1"/>
</dbReference>
<evidence type="ECO:0000256" key="5">
    <source>
        <dbReference type="ARBA" id="ARBA00022741"/>
    </source>
</evidence>
<sequence length="411" mass="42205">MGLWAVVAVMGLFELLVLGRTLVFGGPQENVRPWLAFGLLATLILLGRRRRPLAVVIAVSLASAAMDLWGLRGGLAVLTLVAFYSLFVIAGTAQRLVGLLMVVAGWALPLAGTSSSFTPGDILIPYLILLSAVVTAAAISRSRREALEHGDALLAAQAAEHRLLAQRDAARRQARVAAELHDSVGHDLTAIISLSEGLAGATGDPDLDEAIGTINALAREGLADTRHAVDALSPLPSAAGDAVRPRGWDRLGELLTTVRATGIGAALTETGLRPEDPGVGALVYTVVREALTNVMRHAAGATRAVVALDHAYGATRITVSDDGRAQGALSAQEDGVPQPGPPEGPLAAPSSGHGLIHLAEALHEAGGTLSAGPVPGGWRLHAVVPHQAGARAAPGTSTMTAPAVVPHRTEA</sequence>
<evidence type="ECO:0000256" key="10">
    <source>
        <dbReference type="SAM" id="Phobius"/>
    </source>
</evidence>
<dbReference type="Proteomes" id="UP001072034">
    <property type="component" value="Unassembled WGS sequence"/>
</dbReference>
<dbReference type="PANTHER" id="PTHR24421">
    <property type="entry name" value="NITRATE/NITRITE SENSOR PROTEIN NARX-RELATED"/>
    <property type="match status" value="1"/>
</dbReference>
<feature type="transmembrane region" description="Helical" evidence="10">
    <location>
        <begin position="31"/>
        <end position="46"/>
    </location>
</feature>
<evidence type="ECO:0000256" key="4">
    <source>
        <dbReference type="ARBA" id="ARBA00022679"/>
    </source>
</evidence>
<proteinExistence type="predicted"/>
<dbReference type="Gene3D" id="3.30.565.10">
    <property type="entry name" value="Histidine kinase-like ATPase, C-terminal domain"/>
    <property type="match status" value="1"/>
</dbReference>
<feature type="domain" description="Signal transduction histidine kinase subgroup 3 dimerisation and phosphoacceptor" evidence="11">
    <location>
        <begin position="174"/>
        <end position="234"/>
    </location>
</feature>
<keyword evidence="7" id="KW-0067">ATP-binding</keyword>
<keyword evidence="4" id="KW-0808">Transferase</keyword>
<feature type="transmembrane region" description="Helical" evidence="10">
    <location>
        <begin position="123"/>
        <end position="140"/>
    </location>
</feature>
<dbReference type="InterPro" id="IPR036890">
    <property type="entry name" value="HATPase_C_sf"/>
</dbReference>
<evidence type="ECO:0000256" key="6">
    <source>
        <dbReference type="ARBA" id="ARBA00022777"/>
    </source>
</evidence>
<evidence type="ECO:0000313" key="13">
    <source>
        <dbReference type="Proteomes" id="UP001072034"/>
    </source>
</evidence>
<keyword evidence="13" id="KW-1185">Reference proteome</keyword>
<keyword evidence="6 12" id="KW-0418">Kinase</keyword>
<dbReference type="PANTHER" id="PTHR24421:SF10">
    <property type="entry name" value="NITRATE_NITRITE SENSOR PROTEIN NARQ"/>
    <property type="match status" value="1"/>
</dbReference>
<evidence type="ECO:0000256" key="2">
    <source>
        <dbReference type="ARBA" id="ARBA00012438"/>
    </source>
</evidence>
<accession>A0ABT4IC47</accession>